<reference evidence="10 11" key="1">
    <citation type="submission" date="2020-08" db="EMBL/GenBank/DDBJ databases">
        <title>Plant Genome Project.</title>
        <authorList>
            <person name="Zhang R.-G."/>
        </authorList>
    </citation>
    <scope>NUCLEOTIDE SEQUENCE [LARGE SCALE GENOMIC DNA]</scope>
    <source>
        <tissue evidence="10">Rhizome</tissue>
    </source>
</reference>
<keyword evidence="5" id="KW-0333">Golgi apparatus</keyword>
<protein>
    <recommendedName>
        <fullName evidence="9">ENTH domain-containing protein</fullName>
    </recommendedName>
</protein>
<dbReference type="InterPro" id="IPR008942">
    <property type="entry name" value="ENTH_VHS"/>
</dbReference>
<dbReference type="InterPro" id="IPR014712">
    <property type="entry name" value="ANTH_dom_sf"/>
</dbReference>
<evidence type="ECO:0000256" key="2">
    <source>
        <dbReference type="ARBA" id="ARBA00004555"/>
    </source>
</evidence>
<dbReference type="GO" id="GO:0072583">
    <property type="term" value="P:clathrin-dependent endocytosis"/>
    <property type="evidence" value="ECO:0007669"/>
    <property type="project" value="InterPro"/>
</dbReference>
<dbReference type="GO" id="GO:0030136">
    <property type="term" value="C:clathrin-coated vesicle"/>
    <property type="evidence" value="ECO:0007669"/>
    <property type="project" value="UniProtKB-SubCell"/>
</dbReference>
<keyword evidence="8" id="KW-0968">Cytoplasmic vesicle</keyword>
<keyword evidence="11" id="KW-1185">Reference proteome</keyword>
<name>A0A8J5MAM2_ZINOF</name>
<sequence length="566" mass="63069">MAGGTQPSLRKYLGAIKDTTTVSLAKVNSDYKELDIAIVRATNHVERPSKEKHIRAIFYAISASRPRADVAYCIHALARRLAKTHNWAVALKTLVVIHRALREVDPTFREELINYGRSRSHMLNLSYFKDDSSAYGDNSWDYSAWVRTYALYLEDRLECFRVLKYDVESDPPFNDVNWHLVLIYTPSGEVRLNKMVQFLQRTKDLETADYPLQPQGAACHNIIIHLALSMVASESIKIYNSISDGIVNLVDKFFEMQRPDALRALDIYRRAGQQAERLSEFYEVCKSMDARRGEKFIKIEQPPSSFLTAMEDYVRDAPRASTVRKDQAKDENDIPNVVLAIEYKKTPEAEEAPPVPPPPPETVKEVEVPVPVKSQETDLLGLSDAAPEVSDLDSKNAMALAIVPVDNASSSTPSRSLLPENGTTGWELALVTAPSSNETAMASSKLAGGLDKLTLDSLYEDAERRVSQNVSYNPWETGPMAHPMLQPVAHDPFYASNAVAAPNFVQMAAMAQQQQAFILQQQMMMMGVQQPQHTPAINPFANPYGDVPYAAPVVPVQASNAYHGLI</sequence>
<evidence type="ECO:0000259" key="9">
    <source>
        <dbReference type="PROSITE" id="PS50942"/>
    </source>
</evidence>
<dbReference type="FunFam" id="1.25.40.90:FF:000005">
    <property type="entry name" value="Clathrin assembly protein AP180"/>
    <property type="match status" value="1"/>
</dbReference>
<dbReference type="Proteomes" id="UP000734854">
    <property type="component" value="Unassembled WGS sequence"/>
</dbReference>
<dbReference type="GO" id="GO:0005794">
    <property type="term" value="C:Golgi apparatus"/>
    <property type="evidence" value="ECO:0007669"/>
    <property type="project" value="UniProtKB-SubCell"/>
</dbReference>
<evidence type="ECO:0000256" key="5">
    <source>
        <dbReference type="ARBA" id="ARBA00023034"/>
    </source>
</evidence>
<dbReference type="EMBL" id="JACMSC010000001">
    <property type="protein sequence ID" value="KAG6538425.1"/>
    <property type="molecule type" value="Genomic_DNA"/>
</dbReference>
<gene>
    <name evidence="10" type="ORF">ZIOFF_003546</name>
</gene>
<dbReference type="Gene3D" id="1.20.58.150">
    <property type="entry name" value="ANTH domain"/>
    <property type="match status" value="1"/>
</dbReference>
<keyword evidence="4" id="KW-0254">Endocytosis</keyword>
<dbReference type="InterPro" id="IPR045192">
    <property type="entry name" value="AP180-like"/>
</dbReference>
<evidence type="ECO:0000256" key="7">
    <source>
        <dbReference type="ARBA" id="ARBA00023176"/>
    </source>
</evidence>
<dbReference type="AlphaFoldDB" id="A0A8J5MAM2"/>
<keyword evidence="7" id="KW-0168">Coated pit</keyword>
<dbReference type="GO" id="GO:0048268">
    <property type="term" value="P:clathrin coat assembly"/>
    <property type="evidence" value="ECO:0007669"/>
    <property type="project" value="InterPro"/>
</dbReference>
<dbReference type="InterPro" id="IPR013809">
    <property type="entry name" value="ENTH"/>
</dbReference>
<evidence type="ECO:0000256" key="6">
    <source>
        <dbReference type="ARBA" id="ARBA00023136"/>
    </source>
</evidence>
<dbReference type="PANTHER" id="PTHR22951">
    <property type="entry name" value="CLATHRIN ASSEMBLY PROTEIN"/>
    <property type="match status" value="1"/>
</dbReference>
<dbReference type="Pfam" id="PF07651">
    <property type="entry name" value="ANTH"/>
    <property type="match status" value="1"/>
</dbReference>
<organism evidence="10 11">
    <name type="scientific">Zingiber officinale</name>
    <name type="common">Ginger</name>
    <name type="synonym">Amomum zingiber</name>
    <dbReference type="NCBI Taxonomy" id="94328"/>
    <lineage>
        <taxon>Eukaryota</taxon>
        <taxon>Viridiplantae</taxon>
        <taxon>Streptophyta</taxon>
        <taxon>Embryophyta</taxon>
        <taxon>Tracheophyta</taxon>
        <taxon>Spermatophyta</taxon>
        <taxon>Magnoliopsida</taxon>
        <taxon>Liliopsida</taxon>
        <taxon>Zingiberales</taxon>
        <taxon>Zingiberaceae</taxon>
        <taxon>Zingiber</taxon>
    </lineage>
</organism>
<evidence type="ECO:0000256" key="8">
    <source>
        <dbReference type="ARBA" id="ARBA00023329"/>
    </source>
</evidence>
<dbReference type="GO" id="GO:0000149">
    <property type="term" value="F:SNARE binding"/>
    <property type="evidence" value="ECO:0007669"/>
    <property type="project" value="TreeGrafter"/>
</dbReference>
<evidence type="ECO:0000256" key="1">
    <source>
        <dbReference type="ARBA" id="ARBA00004132"/>
    </source>
</evidence>
<evidence type="ECO:0000256" key="4">
    <source>
        <dbReference type="ARBA" id="ARBA00022583"/>
    </source>
</evidence>
<dbReference type="GO" id="GO:0005545">
    <property type="term" value="F:1-phosphatidylinositol binding"/>
    <property type="evidence" value="ECO:0007669"/>
    <property type="project" value="InterPro"/>
</dbReference>
<accession>A0A8J5MAM2</accession>
<dbReference type="PROSITE" id="PS50942">
    <property type="entry name" value="ENTH"/>
    <property type="match status" value="1"/>
</dbReference>
<dbReference type="InterPro" id="IPR011417">
    <property type="entry name" value="ANTH_dom"/>
</dbReference>
<dbReference type="Gene3D" id="1.25.40.90">
    <property type="match status" value="1"/>
</dbReference>
<proteinExistence type="predicted"/>
<dbReference type="SUPFAM" id="SSF48464">
    <property type="entry name" value="ENTH/VHS domain"/>
    <property type="match status" value="1"/>
</dbReference>
<keyword evidence="6" id="KW-0472">Membrane</keyword>
<evidence type="ECO:0000313" key="11">
    <source>
        <dbReference type="Proteomes" id="UP000734854"/>
    </source>
</evidence>
<dbReference type="InterPro" id="IPR048050">
    <property type="entry name" value="ANTH_N_plant"/>
</dbReference>
<dbReference type="SMART" id="SM00273">
    <property type="entry name" value="ENTH"/>
    <property type="match status" value="1"/>
</dbReference>
<dbReference type="SUPFAM" id="SSF89009">
    <property type="entry name" value="GAT-like domain"/>
    <property type="match status" value="1"/>
</dbReference>
<dbReference type="CDD" id="cd03564">
    <property type="entry name" value="ANTH_N"/>
    <property type="match status" value="1"/>
</dbReference>
<dbReference type="GO" id="GO:0005546">
    <property type="term" value="F:phosphatidylinositol-4,5-bisphosphate binding"/>
    <property type="evidence" value="ECO:0007669"/>
    <property type="project" value="TreeGrafter"/>
</dbReference>
<comment type="caution">
    <text evidence="10">The sequence shown here is derived from an EMBL/GenBank/DDBJ whole genome shotgun (WGS) entry which is preliminary data.</text>
</comment>
<comment type="subcellular location">
    <subcellularLocation>
        <location evidence="1">Cytoplasmic vesicle</location>
        <location evidence="1">Clathrin-coated vesicle</location>
    </subcellularLocation>
    <subcellularLocation>
        <location evidence="2">Golgi apparatus</location>
    </subcellularLocation>
    <subcellularLocation>
        <location evidence="3">Membrane</location>
        <location evidence="3">Clathrin-coated pit</location>
    </subcellularLocation>
</comment>
<evidence type="ECO:0000313" key="10">
    <source>
        <dbReference type="EMBL" id="KAG6538425.1"/>
    </source>
</evidence>
<dbReference type="GO" id="GO:0032050">
    <property type="term" value="F:clathrin heavy chain binding"/>
    <property type="evidence" value="ECO:0007669"/>
    <property type="project" value="TreeGrafter"/>
</dbReference>
<evidence type="ECO:0000256" key="3">
    <source>
        <dbReference type="ARBA" id="ARBA00004600"/>
    </source>
</evidence>
<dbReference type="PANTHER" id="PTHR22951:SF32">
    <property type="entry name" value="OS06G0175500 PROTEIN"/>
    <property type="match status" value="1"/>
</dbReference>
<feature type="domain" description="ENTH" evidence="9">
    <location>
        <begin position="26"/>
        <end position="167"/>
    </location>
</feature>
<dbReference type="GO" id="GO:0006900">
    <property type="term" value="P:vesicle budding from membrane"/>
    <property type="evidence" value="ECO:0007669"/>
    <property type="project" value="TreeGrafter"/>
</dbReference>
<dbReference type="GO" id="GO:0005905">
    <property type="term" value="C:clathrin-coated pit"/>
    <property type="evidence" value="ECO:0007669"/>
    <property type="project" value="UniProtKB-SubCell"/>
</dbReference>